<dbReference type="GO" id="GO:0006310">
    <property type="term" value="P:DNA recombination"/>
    <property type="evidence" value="ECO:0007669"/>
    <property type="project" value="UniProtKB-KW"/>
</dbReference>
<dbReference type="AlphaFoldDB" id="A0A9W8MBA4"/>
<dbReference type="InterPro" id="IPR036397">
    <property type="entry name" value="RNaseH_sf"/>
</dbReference>
<feature type="domain" description="Integrase catalytic" evidence="16">
    <location>
        <begin position="341"/>
        <end position="492"/>
    </location>
</feature>
<comment type="caution">
    <text evidence="17">The sequence shown here is derived from an EMBL/GenBank/DDBJ whole genome shotgun (WGS) entry which is preliminary data.</text>
</comment>
<dbReference type="InterPro" id="IPR001584">
    <property type="entry name" value="Integrase_cat-core"/>
</dbReference>
<dbReference type="Proteomes" id="UP001140091">
    <property type="component" value="Unassembled WGS sequence"/>
</dbReference>
<evidence type="ECO:0000256" key="3">
    <source>
        <dbReference type="ARBA" id="ARBA00022722"/>
    </source>
</evidence>
<dbReference type="GO" id="GO:0003887">
    <property type="term" value="F:DNA-directed DNA polymerase activity"/>
    <property type="evidence" value="ECO:0007669"/>
    <property type="project" value="UniProtKB-KW"/>
</dbReference>
<keyword evidence="12" id="KW-0233">DNA recombination</keyword>
<dbReference type="PANTHER" id="PTHR42648:SF11">
    <property type="entry name" value="TRANSPOSON TY4-P GAG-POL POLYPROTEIN"/>
    <property type="match status" value="1"/>
</dbReference>
<dbReference type="GO" id="GO:0005634">
    <property type="term" value="C:nucleus"/>
    <property type="evidence" value="ECO:0007669"/>
    <property type="project" value="UniProtKB-ARBA"/>
</dbReference>
<evidence type="ECO:0000313" key="18">
    <source>
        <dbReference type="Proteomes" id="UP001140091"/>
    </source>
</evidence>
<evidence type="ECO:0000313" key="17">
    <source>
        <dbReference type="EMBL" id="KAJ2925715.1"/>
    </source>
</evidence>
<keyword evidence="8" id="KW-0694">RNA-binding</keyword>
<sequence>MKKLEIDSGVRQDPDVLQKDKDLEMAPSRSPSPMTEIMEVTEQEDSDFISIGSQPESRKRSRSPSPDYEAPQTKRFKPRSFDDDFEEEELRAELAAHAAKGLIDQPIPTERDEQGRKILPKRWVARIFHHSNEWSFDPWCEWVSVQDSLTEFRKSPHHKGNALRIFPSGTIDVVPRQDFAPNDDVIIPKEYCWVEGQYGFEIHYGDKPRYDCRKNYHWLFLAKHNKQDLVDYESVSDKRDGHSIQGNSERITLKDRAGRMSLEARPASEGQTVYWTRPTREDPVESFNAHTVVYAASYETWHQRFGHPSIDVLKQAFRHTKNFPKDLRIPKDTGVCSGCAEGKMPSATFPSSGTRAKAAFSRIHTDLKQFPIQSYHKYRTKDEALKAFRTFSAWVQTQYSTKIKSVMSDFGGEYKSLAFAKLLGELGIEVMASAPRTPQQNGRAERLNRTIMDKAEAMHHYASIPDSWWEFSVQHAVMGLDESRDAKEQIVS</sequence>
<keyword evidence="3" id="KW-0540">Nuclease</keyword>
<feature type="non-terminal residue" evidence="17">
    <location>
        <position position="492"/>
    </location>
</feature>
<dbReference type="GO" id="GO:0015074">
    <property type="term" value="P:DNA integration"/>
    <property type="evidence" value="ECO:0007669"/>
    <property type="project" value="UniProtKB-KW"/>
</dbReference>
<keyword evidence="2" id="KW-0548">Nucleotidyltransferase</keyword>
<evidence type="ECO:0000256" key="2">
    <source>
        <dbReference type="ARBA" id="ARBA00022695"/>
    </source>
</evidence>
<gene>
    <name evidence="17" type="ORF">H1R20_g11381</name>
</gene>
<dbReference type="Gene3D" id="3.30.420.10">
    <property type="entry name" value="Ribonuclease H-like superfamily/Ribonuclease H"/>
    <property type="match status" value="1"/>
</dbReference>
<keyword evidence="1" id="KW-0815">Transposition</keyword>
<keyword evidence="7" id="KW-0460">Magnesium</keyword>
<protein>
    <recommendedName>
        <fullName evidence="16">Integrase catalytic domain-containing protein</fullName>
    </recommendedName>
</protein>
<evidence type="ECO:0000256" key="11">
    <source>
        <dbReference type="ARBA" id="ARBA00022932"/>
    </source>
</evidence>
<dbReference type="PANTHER" id="PTHR42648">
    <property type="entry name" value="TRANSPOSASE, PUTATIVE-RELATED"/>
    <property type="match status" value="1"/>
</dbReference>
<dbReference type="OrthoDB" id="2847449at2759"/>
<keyword evidence="11" id="KW-0808">Transferase</keyword>
<comment type="catalytic activity">
    <reaction evidence="13">
        <text>DNA(n) + a 2'-deoxyribonucleoside 5'-triphosphate = DNA(n+1) + diphosphate</text>
        <dbReference type="Rhea" id="RHEA:22508"/>
        <dbReference type="Rhea" id="RHEA-COMP:17339"/>
        <dbReference type="Rhea" id="RHEA-COMP:17340"/>
        <dbReference type="ChEBI" id="CHEBI:33019"/>
        <dbReference type="ChEBI" id="CHEBI:61560"/>
        <dbReference type="ChEBI" id="CHEBI:173112"/>
        <dbReference type="EC" id="2.7.7.49"/>
    </reaction>
</comment>
<dbReference type="GO" id="GO:0046872">
    <property type="term" value="F:metal ion binding"/>
    <property type="evidence" value="ECO:0007669"/>
    <property type="project" value="UniProtKB-KW"/>
</dbReference>
<dbReference type="GO" id="GO:0016787">
    <property type="term" value="F:hydrolase activity"/>
    <property type="evidence" value="ECO:0007669"/>
    <property type="project" value="UniProtKB-KW"/>
</dbReference>
<dbReference type="InterPro" id="IPR039537">
    <property type="entry name" value="Retrotran_Ty1/copia-like"/>
</dbReference>
<feature type="compositionally biased region" description="Basic and acidic residues" evidence="15">
    <location>
        <begin position="1"/>
        <end position="24"/>
    </location>
</feature>
<evidence type="ECO:0000256" key="6">
    <source>
        <dbReference type="ARBA" id="ARBA00022801"/>
    </source>
</evidence>
<dbReference type="InterPro" id="IPR025724">
    <property type="entry name" value="GAG-pre-integrase_dom"/>
</dbReference>
<comment type="catalytic activity">
    <reaction evidence="14">
        <text>DNA(n) + a 2'-deoxyribonucleoside 5'-triphosphate = DNA(n+1) + diphosphate</text>
        <dbReference type="Rhea" id="RHEA:22508"/>
        <dbReference type="Rhea" id="RHEA-COMP:17339"/>
        <dbReference type="Rhea" id="RHEA-COMP:17340"/>
        <dbReference type="ChEBI" id="CHEBI:33019"/>
        <dbReference type="ChEBI" id="CHEBI:61560"/>
        <dbReference type="ChEBI" id="CHEBI:173112"/>
        <dbReference type="EC" id="2.7.7.7"/>
    </reaction>
</comment>
<accession>A0A9W8MBA4</accession>
<evidence type="ECO:0000259" key="16">
    <source>
        <dbReference type="PROSITE" id="PS50994"/>
    </source>
</evidence>
<dbReference type="SUPFAM" id="SSF53098">
    <property type="entry name" value="Ribonuclease H-like"/>
    <property type="match status" value="1"/>
</dbReference>
<evidence type="ECO:0000256" key="8">
    <source>
        <dbReference type="ARBA" id="ARBA00022884"/>
    </source>
</evidence>
<keyword evidence="10" id="KW-0695">RNA-directed DNA polymerase</keyword>
<organism evidence="17 18">
    <name type="scientific">Candolleomyces eurysporus</name>
    <dbReference type="NCBI Taxonomy" id="2828524"/>
    <lineage>
        <taxon>Eukaryota</taxon>
        <taxon>Fungi</taxon>
        <taxon>Dikarya</taxon>
        <taxon>Basidiomycota</taxon>
        <taxon>Agaricomycotina</taxon>
        <taxon>Agaricomycetes</taxon>
        <taxon>Agaricomycetidae</taxon>
        <taxon>Agaricales</taxon>
        <taxon>Agaricineae</taxon>
        <taxon>Psathyrellaceae</taxon>
        <taxon>Candolleomyces</taxon>
    </lineage>
</organism>
<dbReference type="GO" id="GO:0004519">
    <property type="term" value="F:endonuclease activity"/>
    <property type="evidence" value="ECO:0007669"/>
    <property type="project" value="UniProtKB-KW"/>
</dbReference>
<dbReference type="GO" id="GO:0003964">
    <property type="term" value="F:RNA-directed DNA polymerase activity"/>
    <property type="evidence" value="ECO:0007669"/>
    <property type="project" value="UniProtKB-KW"/>
</dbReference>
<dbReference type="PROSITE" id="PS50994">
    <property type="entry name" value="INTEGRASE"/>
    <property type="match status" value="1"/>
</dbReference>
<dbReference type="GO" id="GO:0003723">
    <property type="term" value="F:RNA binding"/>
    <property type="evidence" value="ECO:0007669"/>
    <property type="project" value="UniProtKB-KW"/>
</dbReference>
<keyword evidence="18" id="KW-1185">Reference proteome</keyword>
<evidence type="ECO:0000256" key="12">
    <source>
        <dbReference type="ARBA" id="ARBA00023172"/>
    </source>
</evidence>
<keyword evidence="9" id="KW-0229">DNA integration</keyword>
<name>A0A9W8MBA4_9AGAR</name>
<dbReference type="GO" id="GO:0032196">
    <property type="term" value="P:transposition"/>
    <property type="evidence" value="ECO:0007669"/>
    <property type="project" value="UniProtKB-KW"/>
</dbReference>
<dbReference type="Pfam" id="PF13976">
    <property type="entry name" value="gag_pre-integrs"/>
    <property type="match status" value="1"/>
</dbReference>
<dbReference type="InterPro" id="IPR012337">
    <property type="entry name" value="RNaseH-like_sf"/>
</dbReference>
<evidence type="ECO:0000256" key="9">
    <source>
        <dbReference type="ARBA" id="ARBA00022908"/>
    </source>
</evidence>
<evidence type="ECO:0000256" key="7">
    <source>
        <dbReference type="ARBA" id="ARBA00022842"/>
    </source>
</evidence>
<keyword evidence="11" id="KW-0239">DNA-directed DNA polymerase</keyword>
<evidence type="ECO:0000256" key="10">
    <source>
        <dbReference type="ARBA" id="ARBA00022918"/>
    </source>
</evidence>
<evidence type="ECO:0000256" key="13">
    <source>
        <dbReference type="ARBA" id="ARBA00048173"/>
    </source>
</evidence>
<keyword evidence="6" id="KW-0378">Hydrolase</keyword>
<feature type="region of interest" description="Disordered" evidence="15">
    <location>
        <begin position="1"/>
        <end position="80"/>
    </location>
</feature>
<evidence type="ECO:0000256" key="1">
    <source>
        <dbReference type="ARBA" id="ARBA00022578"/>
    </source>
</evidence>
<keyword evidence="5" id="KW-0255">Endonuclease</keyword>
<keyword evidence="4" id="KW-0479">Metal-binding</keyword>
<evidence type="ECO:0000256" key="4">
    <source>
        <dbReference type="ARBA" id="ARBA00022723"/>
    </source>
</evidence>
<evidence type="ECO:0000256" key="15">
    <source>
        <dbReference type="SAM" id="MobiDB-lite"/>
    </source>
</evidence>
<proteinExistence type="predicted"/>
<reference evidence="17" key="1">
    <citation type="submission" date="2022-06" db="EMBL/GenBank/DDBJ databases">
        <title>Genome Sequence of Candolleomyces eurysporus.</title>
        <authorList>
            <person name="Buettner E."/>
        </authorList>
    </citation>
    <scope>NUCLEOTIDE SEQUENCE</scope>
    <source>
        <strain evidence="17">VTCC 930004</strain>
    </source>
</reference>
<evidence type="ECO:0000256" key="5">
    <source>
        <dbReference type="ARBA" id="ARBA00022759"/>
    </source>
</evidence>
<evidence type="ECO:0000256" key="14">
    <source>
        <dbReference type="ARBA" id="ARBA00049244"/>
    </source>
</evidence>
<dbReference type="EMBL" id="JANBPK010001126">
    <property type="protein sequence ID" value="KAJ2925715.1"/>
    <property type="molecule type" value="Genomic_DNA"/>
</dbReference>